<evidence type="ECO:0000256" key="1">
    <source>
        <dbReference type="SAM" id="SignalP"/>
    </source>
</evidence>
<feature type="chain" id="PRO_5041200827" evidence="1">
    <location>
        <begin position="18"/>
        <end position="204"/>
    </location>
</feature>
<protein>
    <submittedName>
        <fullName evidence="2">Uncharacterized protein</fullName>
    </submittedName>
</protein>
<dbReference type="Proteomes" id="UP001161017">
    <property type="component" value="Unassembled WGS sequence"/>
</dbReference>
<sequence length="204" mass="21984">MYTLVKIALLLPSLINAMPQYPGTVICDSTEITDPIYETKGTKDVTEQTGDQGWVNYDGQTCRSPKGQACQRQEGTDLTKEVSVSFSLGAAFDLGKAVESGLDFGVSVAYSTTKTESTAQPCPASDSDEYDQACVCGIQYKEFKQEAWGTAHSSNACGQKLTNDFDVTAPIKSGEEPEVQWRTCRSKDSKCASNMDAPLCADGL</sequence>
<evidence type="ECO:0000313" key="3">
    <source>
        <dbReference type="Proteomes" id="UP001161017"/>
    </source>
</evidence>
<accession>A0AA43TPG6</accession>
<gene>
    <name evidence="2" type="ORF">OHK93_005772</name>
</gene>
<name>A0AA43TPG6_9LECA</name>
<organism evidence="2 3">
    <name type="scientific">Ramalina farinacea</name>
    <dbReference type="NCBI Taxonomy" id="258253"/>
    <lineage>
        <taxon>Eukaryota</taxon>
        <taxon>Fungi</taxon>
        <taxon>Dikarya</taxon>
        <taxon>Ascomycota</taxon>
        <taxon>Pezizomycotina</taxon>
        <taxon>Lecanoromycetes</taxon>
        <taxon>OSLEUM clade</taxon>
        <taxon>Lecanoromycetidae</taxon>
        <taxon>Lecanorales</taxon>
        <taxon>Lecanorineae</taxon>
        <taxon>Ramalinaceae</taxon>
        <taxon>Ramalina</taxon>
    </lineage>
</organism>
<evidence type="ECO:0000313" key="2">
    <source>
        <dbReference type="EMBL" id="MDI1486541.1"/>
    </source>
</evidence>
<feature type="signal peptide" evidence="1">
    <location>
        <begin position="1"/>
        <end position="17"/>
    </location>
</feature>
<comment type="caution">
    <text evidence="2">The sequence shown here is derived from an EMBL/GenBank/DDBJ whole genome shotgun (WGS) entry which is preliminary data.</text>
</comment>
<dbReference type="AlphaFoldDB" id="A0AA43TPG6"/>
<reference evidence="2" key="1">
    <citation type="journal article" date="2023" name="Genome Biol. Evol.">
        <title>First Whole Genome Sequence and Flow Cytometry Genome Size Data for the Lichen-Forming Fungus Ramalina farinacea (Ascomycota).</title>
        <authorList>
            <person name="Llewellyn T."/>
            <person name="Mian S."/>
            <person name="Hill R."/>
            <person name="Leitch I.J."/>
            <person name="Gaya E."/>
        </authorList>
    </citation>
    <scope>NUCLEOTIDE SEQUENCE</scope>
    <source>
        <strain evidence="2">LIQ254RAFAR</strain>
    </source>
</reference>
<proteinExistence type="predicted"/>
<dbReference type="EMBL" id="JAPUFD010000003">
    <property type="protein sequence ID" value="MDI1486541.1"/>
    <property type="molecule type" value="Genomic_DNA"/>
</dbReference>
<keyword evidence="3" id="KW-1185">Reference proteome</keyword>
<keyword evidence="1" id="KW-0732">Signal</keyword>